<evidence type="ECO:0000256" key="6">
    <source>
        <dbReference type="ARBA" id="ARBA00023136"/>
    </source>
</evidence>
<dbReference type="RefSeq" id="WP_098463055.1">
    <property type="nucleotide sequence ID" value="NZ_PDJJ01000001.1"/>
</dbReference>
<feature type="transmembrane region" description="Helical" evidence="7">
    <location>
        <begin position="99"/>
        <end position="123"/>
    </location>
</feature>
<dbReference type="PANTHER" id="PTHR32243">
    <property type="entry name" value="MALTOSE TRANSPORT SYSTEM PERMEASE-RELATED"/>
    <property type="match status" value="1"/>
</dbReference>
<keyword evidence="6 7" id="KW-0472">Membrane</keyword>
<keyword evidence="11" id="KW-1185">Reference proteome</keyword>
<evidence type="ECO:0000256" key="2">
    <source>
        <dbReference type="ARBA" id="ARBA00022448"/>
    </source>
</evidence>
<evidence type="ECO:0000256" key="8">
    <source>
        <dbReference type="SAM" id="MobiDB-lite"/>
    </source>
</evidence>
<dbReference type="PROSITE" id="PS50928">
    <property type="entry name" value="ABC_TM1"/>
    <property type="match status" value="1"/>
</dbReference>
<dbReference type="InterPro" id="IPR035906">
    <property type="entry name" value="MetI-like_sf"/>
</dbReference>
<comment type="similarity">
    <text evidence="7">Belongs to the binding-protein-dependent transport system permease family.</text>
</comment>
<feature type="transmembrane region" description="Helical" evidence="7">
    <location>
        <begin position="218"/>
        <end position="240"/>
    </location>
</feature>
<dbReference type="InterPro" id="IPR000515">
    <property type="entry name" value="MetI-like"/>
</dbReference>
<evidence type="ECO:0000256" key="7">
    <source>
        <dbReference type="RuleBase" id="RU363032"/>
    </source>
</evidence>
<protein>
    <submittedName>
        <fullName evidence="10">Carbohydrate ABC transporter membrane protein 2 (CUT1 family)</fullName>
    </submittedName>
</protein>
<dbReference type="OrthoDB" id="9794684at2"/>
<dbReference type="InterPro" id="IPR050901">
    <property type="entry name" value="BP-dep_ABC_trans_perm"/>
</dbReference>
<organism evidence="10 11">
    <name type="scientific">Isoptericola jiangsuensis</name>
    <dbReference type="NCBI Taxonomy" id="548579"/>
    <lineage>
        <taxon>Bacteria</taxon>
        <taxon>Bacillati</taxon>
        <taxon>Actinomycetota</taxon>
        <taxon>Actinomycetes</taxon>
        <taxon>Micrococcales</taxon>
        <taxon>Promicromonosporaceae</taxon>
        <taxon>Isoptericola</taxon>
    </lineage>
</organism>
<evidence type="ECO:0000256" key="5">
    <source>
        <dbReference type="ARBA" id="ARBA00022989"/>
    </source>
</evidence>
<evidence type="ECO:0000313" key="10">
    <source>
        <dbReference type="EMBL" id="PFG42570.1"/>
    </source>
</evidence>
<dbReference type="EMBL" id="PDJJ01000001">
    <property type="protein sequence ID" value="PFG42570.1"/>
    <property type="molecule type" value="Genomic_DNA"/>
</dbReference>
<comment type="subcellular location">
    <subcellularLocation>
        <location evidence="1 7">Cell membrane</location>
        <topology evidence="1 7">Multi-pass membrane protein</topology>
    </subcellularLocation>
</comment>
<feature type="transmembrane region" description="Helical" evidence="7">
    <location>
        <begin position="135"/>
        <end position="154"/>
    </location>
</feature>
<keyword evidence="2 7" id="KW-0813">Transport</keyword>
<keyword evidence="3" id="KW-1003">Cell membrane</keyword>
<feature type="transmembrane region" description="Helical" evidence="7">
    <location>
        <begin position="174"/>
        <end position="197"/>
    </location>
</feature>
<keyword evidence="4 7" id="KW-0812">Transmembrane</keyword>
<proteinExistence type="inferred from homology"/>
<sequence length="315" mass="33820">MSAATTSPVPATDGASAPGTPTGVELRPAPRRRFRPGKVLLSLLGIAVALAWVFPVYWMLLSAVTPNARLRSTTPTFLPIYFTTSNFESVITDGGFTKALGMSLMITGVTLVCVLVFAFFGALAISRWKFRGRTAFILAVLFIQMLPAEGLFIAQYKMLSTFGETAPMFGLNSVLGISILYTAMLIPFTIWMLRGFVAGVPAELEEAAMVDGLSRTKAFIRITFPLLAPGLVASGVYAFLQAWNEFTTALVVLPAESKQTLPVWLRSFLSASANQGINWAEVMAASTLIAIPVIVFFMIVQGRMTSGLVSGAVKG</sequence>
<dbReference type="Pfam" id="PF00528">
    <property type="entry name" value="BPD_transp_1"/>
    <property type="match status" value="1"/>
</dbReference>
<dbReference type="SUPFAM" id="SSF161098">
    <property type="entry name" value="MetI-like"/>
    <property type="match status" value="1"/>
</dbReference>
<dbReference type="GO" id="GO:0055085">
    <property type="term" value="P:transmembrane transport"/>
    <property type="evidence" value="ECO:0007669"/>
    <property type="project" value="InterPro"/>
</dbReference>
<reference evidence="10 11" key="1">
    <citation type="submission" date="2017-10" db="EMBL/GenBank/DDBJ databases">
        <title>Sequencing the genomes of 1000 actinobacteria strains.</title>
        <authorList>
            <person name="Klenk H.-P."/>
        </authorList>
    </citation>
    <scope>NUCLEOTIDE SEQUENCE [LARGE SCALE GENOMIC DNA]</scope>
    <source>
        <strain evidence="10 11">DSM 21863</strain>
    </source>
</reference>
<evidence type="ECO:0000313" key="11">
    <source>
        <dbReference type="Proteomes" id="UP000224130"/>
    </source>
</evidence>
<evidence type="ECO:0000256" key="1">
    <source>
        <dbReference type="ARBA" id="ARBA00004651"/>
    </source>
</evidence>
<dbReference type="GO" id="GO:0005886">
    <property type="term" value="C:plasma membrane"/>
    <property type="evidence" value="ECO:0007669"/>
    <property type="project" value="UniProtKB-SubCell"/>
</dbReference>
<comment type="caution">
    <text evidence="10">The sequence shown here is derived from an EMBL/GenBank/DDBJ whole genome shotgun (WGS) entry which is preliminary data.</text>
</comment>
<gene>
    <name evidence="10" type="ORF">ATJ88_1233</name>
</gene>
<dbReference type="AlphaFoldDB" id="A0A2A9EWB1"/>
<dbReference type="Gene3D" id="1.10.3720.10">
    <property type="entry name" value="MetI-like"/>
    <property type="match status" value="1"/>
</dbReference>
<feature type="domain" description="ABC transmembrane type-1" evidence="9">
    <location>
        <begin position="100"/>
        <end position="300"/>
    </location>
</feature>
<evidence type="ECO:0000259" key="9">
    <source>
        <dbReference type="PROSITE" id="PS50928"/>
    </source>
</evidence>
<feature type="transmembrane region" description="Helical" evidence="7">
    <location>
        <begin position="39"/>
        <end position="60"/>
    </location>
</feature>
<dbReference type="PANTHER" id="PTHR32243:SF18">
    <property type="entry name" value="INNER MEMBRANE ABC TRANSPORTER PERMEASE PROTEIN YCJP"/>
    <property type="match status" value="1"/>
</dbReference>
<accession>A0A2A9EWB1</accession>
<evidence type="ECO:0000256" key="3">
    <source>
        <dbReference type="ARBA" id="ARBA00022475"/>
    </source>
</evidence>
<dbReference type="CDD" id="cd06261">
    <property type="entry name" value="TM_PBP2"/>
    <property type="match status" value="1"/>
</dbReference>
<feature type="region of interest" description="Disordered" evidence="8">
    <location>
        <begin position="1"/>
        <end position="29"/>
    </location>
</feature>
<keyword evidence="5 7" id="KW-1133">Transmembrane helix</keyword>
<name>A0A2A9EWB1_9MICO</name>
<dbReference type="Proteomes" id="UP000224130">
    <property type="component" value="Unassembled WGS sequence"/>
</dbReference>
<feature type="transmembrane region" description="Helical" evidence="7">
    <location>
        <begin position="277"/>
        <end position="300"/>
    </location>
</feature>
<evidence type="ECO:0000256" key="4">
    <source>
        <dbReference type="ARBA" id="ARBA00022692"/>
    </source>
</evidence>